<dbReference type="InterPro" id="IPR051011">
    <property type="entry name" value="Metal_resp_trans_reg"/>
</dbReference>
<dbReference type="Gene3D" id="1.10.10.10">
    <property type="entry name" value="Winged helix-like DNA-binding domain superfamily/Winged helix DNA-binding domain"/>
    <property type="match status" value="1"/>
</dbReference>
<evidence type="ECO:0000313" key="6">
    <source>
        <dbReference type="Proteomes" id="UP000515237"/>
    </source>
</evidence>
<proteinExistence type="predicted"/>
<keyword evidence="1" id="KW-0805">Transcription regulation</keyword>
<dbReference type="GO" id="GO:0003677">
    <property type="term" value="F:DNA binding"/>
    <property type="evidence" value="ECO:0007669"/>
    <property type="project" value="UniProtKB-KW"/>
</dbReference>
<dbReference type="InterPro" id="IPR036388">
    <property type="entry name" value="WH-like_DNA-bd_sf"/>
</dbReference>
<keyword evidence="5" id="KW-0614">Plasmid</keyword>
<dbReference type="AlphaFoldDB" id="A0A7G7G266"/>
<keyword evidence="6" id="KW-1185">Reference proteome</keyword>
<dbReference type="Proteomes" id="UP000515237">
    <property type="component" value="Plasmid unnamed1"/>
</dbReference>
<dbReference type="InterPro" id="IPR036390">
    <property type="entry name" value="WH_DNA-bd_sf"/>
</dbReference>
<evidence type="ECO:0000256" key="3">
    <source>
        <dbReference type="ARBA" id="ARBA00023163"/>
    </source>
</evidence>
<name>A0A7G7G266_9BACT</name>
<evidence type="ECO:0000256" key="1">
    <source>
        <dbReference type="ARBA" id="ARBA00023015"/>
    </source>
</evidence>
<dbReference type="InterPro" id="IPR011991">
    <property type="entry name" value="ArsR-like_HTH"/>
</dbReference>
<dbReference type="InterPro" id="IPR001845">
    <property type="entry name" value="HTH_ArsR_DNA-bd_dom"/>
</dbReference>
<dbReference type="KEGG" id="aswu:HUW51_00405"/>
<dbReference type="NCBIfam" id="NF033788">
    <property type="entry name" value="HTH_metalloreg"/>
    <property type="match status" value="1"/>
</dbReference>
<gene>
    <name evidence="5" type="ORF">HUW51_00405</name>
</gene>
<evidence type="ECO:0000313" key="5">
    <source>
        <dbReference type="EMBL" id="QNF31250.1"/>
    </source>
</evidence>
<geneLocation type="plasmid" evidence="5 6">
    <name>unnamed1</name>
</geneLocation>
<dbReference type="CDD" id="cd00090">
    <property type="entry name" value="HTH_ARSR"/>
    <property type="match status" value="1"/>
</dbReference>
<sequence length="127" mass="14332">MKEANNSCIRVFADTDHIKTCKTRMEKVSETIQTLASALSLAGNEVRLKILFLLYEEQNLCVCDLSDVLGMNVSAISQHLRKLKDGNLIKSKKTGQTIFYFLNPENAPLFQTYFALIEKDEINNTVA</sequence>
<dbReference type="PANTHER" id="PTHR43132:SF6">
    <property type="entry name" value="HTH-TYPE TRANSCRIPTIONAL REPRESSOR CZRA"/>
    <property type="match status" value="1"/>
</dbReference>
<organism evidence="5 6">
    <name type="scientific">Adhaeribacter swui</name>
    <dbReference type="NCBI Taxonomy" id="2086471"/>
    <lineage>
        <taxon>Bacteria</taxon>
        <taxon>Pseudomonadati</taxon>
        <taxon>Bacteroidota</taxon>
        <taxon>Cytophagia</taxon>
        <taxon>Cytophagales</taxon>
        <taxon>Hymenobacteraceae</taxon>
        <taxon>Adhaeribacter</taxon>
    </lineage>
</organism>
<evidence type="ECO:0000259" key="4">
    <source>
        <dbReference type="PROSITE" id="PS50987"/>
    </source>
</evidence>
<protein>
    <submittedName>
        <fullName evidence="5">Winged helix-turn-helix transcriptional regulator</fullName>
    </submittedName>
</protein>
<keyword evidence="2" id="KW-0238">DNA-binding</keyword>
<keyword evidence="3" id="KW-0804">Transcription</keyword>
<feature type="domain" description="HTH arsR-type" evidence="4">
    <location>
        <begin position="27"/>
        <end position="121"/>
    </location>
</feature>
<dbReference type="Pfam" id="PF01022">
    <property type="entry name" value="HTH_5"/>
    <property type="match status" value="1"/>
</dbReference>
<dbReference type="PANTHER" id="PTHR43132">
    <property type="entry name" value="ARSENICAL RESISTANCE OPERON REPRESSOR ARSR-RELATED"/>
    <property type="match status" value="1"/>
</dbReference>
<dbReference type="PRINTS" id="PR00778">
    <property type="entry name" value="HTHARSR"/>
</dbReference>
<dbReference type="GO" id="GO:0003700">
    <property type="term" value="F:DNA-binding transcription factor activity"/>
    <property type="evidence" value="ECO:0007669"/>
    <property type="project" value="InterPro"/>
</dbReference>
<dbReference type="SUPFAM" id="SSF46785">
    <property type="entry name" value="Winged helix' DNA-binding domain"/>
    <property type="match status" value="1"/>
</dbReference>
<evidence type="ECO:0000256" key="2">
    <source>
        <dbReference type="ARBA" id="ARBA00023125"/>
    </source>
</evidence>
<dbReference type="PROSITE" id="PS50987">
    <property type="entry name" value="HTH_ARSR_2"/>
    <property type="match status" value="1"/>
</dbReference>
<dbReference type="SMART" id="SM00418">
    <property type="entry name" value="HTH_ARSR"/>
    <property type="match status" value="1"/>
</dbReference>
<reference evidence="5 6" key="1">
    <citation type="journal article" date="2018" name="Int. J. Syst. Evol. Microbiol.">
        <title>Adhaeribacter swui sp. nov., isolated from wet mud.</title>
        <authorList>
            <person name="Kim D.U."/>
            <person name="Kim K.W."/>
            <person name="Kang M.S."/>
            <person name="Kim J.Y."/>
            <person name="Jang J.H."/>
            <person name="Kim M.K."/>
        </authorList>
    </citation>
    <scope>NUCLEOTIDE SEQUENCE [LARGE SCALE GENOMIC DNA]</scope>
    <source>
        <strain evidence="5 6">KCTC 52873</strain>
        <plasmid evidence="5">unnamed1</plasmid>
    </source>
</reference>
<dbReference type="RefSeq" id="WP_185269808.1">
    <property type="nucleotide sequence ID" value="NZ_CP055154.1"/>
</dbReference>
<dbReference type="EMBL" id="CP055154">
    <property type="protein sequence ID" value="QNF31250.1"/>
    <property type="molecule type" value="Genomic_DNA"/>
</dbReference>
<accession>A0A7G7G266</accession>